<protein>
    <submittedName>
        <fullName evidence="1">Uncharacterized protein</fullName>
    </submittedName>
</protein>
<gene>
    <name evidence="1" type="ORF">ACGTZG_04795</name>
</gene>
<keyword evidence="2" id="KW-1185">Reference proteome</keyword>
<name>A0ABW7DMD6_9FIRM</name>
<dbReference type="Proteomes" id="UP001605989">
    <property type="component" value="Unassembled WGS sequence"/>
</dbReference>
<reference evidence="1 2" key="1">
    <citation type="submission" date="2024-10" db="EMBL/GenBank/DDBJ databases">
        <authorList>
            <person name="Sang B.-I."/>
            <person name="Prabhaharan D."/>
        </authorList>
    </citation>
    <scope>NUCLEOTIDE SEQUENCE [LARGE SCALE GENOMIC DNA]</scope>
    <source>
        <strain evidence="1 2">MH</strain>
    </source>
</reference>
<organism evidence="1 2">
    <name type="scientific">Megasphaera hexanoica</name>
    <dbReference type="NCBI Taxonomy" id="1675036"/>
    <lineage>
        <taxon>Bacteria</taxon>
        <taxon>Bacillati</taxon>
        <taxon>Bacillota</taxon>
        <taxon>Negativicutes</taxon>
        <taxon>Veillonellales</taxon>
        <taxon>Veillonellaceae</taxon>
        <taxon>Megasphaera</taxon>
    </lineage>
</organism>
<comment type="caution">
    <text evidence="1">The sequence shown here is derived from an EMBL/GenBank/DDBJ whole genome shotgun (WGS) entry which is preliminary data.</text>
</comment>
<sequence length="82" mass="9065">MQGGRRRRSGATKGRWSFIEAGSTDRLFLHKNQQDSAATAGVLRQASPTGPSDARRMEGVIAALWRLTTTRQMMVPAVRHSK</sequence>
<accession>A0ABW7DMD6</accession>
<dbReference type="EMBL" id="JBIEKR010000003">
    <property type="protein sequence ID" value="MFG6272501.1"/>
    <property type="molecule type" value="Genomic_DNA"/>
</dbReference>
<proteinExistence type="predicted"/>
<evidence type="ECO:0000313" key="1">
    <source>
        <dbReference type="EMBL" id="MFG6272501.1"/>
    </source>
</evidence>
<dbReference type="RefSeq" id="WP_394522434.1">
    <property type="nucleotide sequence ID" value="NZ_JBIEKR010000003.1"/>
</dbReference>
<evidence type="ECO:0000313" key="2">
    <source>
        <dbReference type="Proteomes" id="UP001605989"/>
    </source>
</evidence>